<reference evidence="3" key="1">
    <citation type="submission" date="2022-09" db="EMBL/GenBank/DDBJ databases">
        <title>Novosphingobium sp. Nov., a polycyclic aromatic hydrocarbon-degrading bacterium isolated form mangrove sediments in HongKong.</title>
        <authorList>
            <person name="Hu Z."/>
        </authorList>
    </citation>
    <scope>NUCLEOTIDE SEQUENCE</scope>
    <source>
        <strain evidence="3">HK4-1</strain>
    </source>
</reference>
<protein>
    <submittedName>
        <fullName evidence="3">Coenzyme F420 hydrogenase/dehydrogenase, beta subunit C-terminal domain</fullName>
    </submittedName>
</protein>
<dbReference type="PANTHER" id="PTHR31332:SF0">
    <property type="entry name" value="7-HYDROXYMETHYL CHLOROPHYLL A REDUCTASE, CHLOROPLASTIC"/>
    <property type="match status" value="1"/>
</dbReference>
<evidence type="ECO:0000259" key="1">
    <source>
        <dbReference type="Pfam" id="PF04422"/>
    </source>
</evidence>
<dbReference type="Proteomes" id="UP001165583">
    <property type="component" value="Unassembled WGS sequence"/>
</dbReference>
<dbReference type="InterPro" id="IPR007525">
    <property type="entry name" value="FrhB_FdhB_C"/>
</dbReference>
<evidence type="ECO:0000313" key="3">
    <source>
        <dbReference type="EMBL" id="MCT2398410.1"/>
    </source>
</evidence>
<gene>
    <name evidence="3" type="ORF">NZK81_02500</name>
</gene>
<dbReference type="Pfam" id="PF04422">
    <property type="entry name" value="FrhB_FdhB_N"/>
    <property type="match status" value="1"/>
</dbReference>
<keyword evidence="4" id="KW-1185">Reference proteome</keyword>
<name>A0ABT2I0T3_9SPHN</name>
<dbReference type="Pfam" id="PF04432">
    <property type="entry name" value="FrhB_FdhB_C"/>
    <property type="match status" value="1"/>
</dbReference>
<proteinExistence type="predicted"/>
<evidence type="ECO:0000313" key="4">
    <source>
        <dbReference type="Proteomes" id="UP001165583"/>
    </source>
</evidence>
<comment type="caution">
    <text evidence="3">The sequence shown here is derived from an EMBL/GenBank/DDBJ whole genome shotgun (WGS) entry which is preliminary data.</text>
</comment>
<feature type="domain" description="Coenzyme F420 hydrogenase/dehydrogenase beta subunit C-terminal" evidence="2">
    <location>
        <begin position="139"/>
        <end position="304"/>
    </location>
</feature>
<dbReference type="EMBL" id="JANZXA010000001">
    <property type="protein sequence ID" value="MCT2398410.1"/>
    <property type="molecule type" value="Genomic_DNA"/>
</dbReference>
<dbReference type="PANTHER" id="PTHR31332">
    <property type="entry name" value="7-HYDROXYMETHYL CHLOROPHYLL A REDUCTASE, CHLOROPLASTIC"/>
    <property type="match status" value="1"/>
</dbReference>
<dbReference type="InterPro" id="IPR045220">
    <property type="entry name" value="FRHB/FDHB/HCAR-like"/>
</dbReference>
<evidence type="ECO:0000259" key="2">
    <source>
        <dbReference type="Pfam" id="PF04432"/>
    </source>
</evidence>
<dbReference type="InterPro" id="IPR007516">
    <property type="entry name" value="Co_F420_Hydgase/DH_bsu_N"/>
</dbReference>
<sequence>METVSPGYSRPRLVAPLQQDAEARIATACPGAVVAPWSDAPARDSYWGPSFQVLAGHATDPDVRFSGSSGGALSALLIQALSSGLVERVLHVAPDPDYPTRSRLQYSTSAQEVIANAGSRYTASSPLQEIDRILGEDVRTAFVGKPCDVSALRQLATVDARVAERIPIALSFFCGGMPSHAGADRIVREMGLDPAKLARFRYRGNGWPGVARAETVDGQVAEMSYADSWGAHLSKEVQFRCKICPDAVGGVADIACADAWYGDADGYPSFEEQEGRSLIVTRTDKGEALFRSAVEAGALTASPIPVRDIDLMQPAQARRKRLVVARTMSCRLAGHAVPKMNGLDVKKAAGDASLGEQSRNFFGMLRRILYRRK</sequence>
<feature type="domain" description="Coenzyme F420 hydrogenase/dehydrogenase beta subunit N-terminal" evidence="1">
    <location>
        <begin position="54"/>
        <end position="128"/>
    </location>
</feature>
<accession>A0ABT2I0T3</accession>
<organism evidence="3 4">
    <name type="scientific">Novosphingobium mangrovi</name>
    <name type="common">ex Huang et al. 2023</name>
    <dbReference type="NCBI Taxonomy" id="2976432"/>
    <lineage>
        <taxon>Bacteria</taxon>
        <taxon>Pseudomonadati</taxon>
        <taxon>Pseudomonadota</taxon>
        <taxon>Alphaproteobacteria</taxon>
        <taxon>Sphingomonadales</taxon>
        <taxon>Sphingomonadaceae</taxon>
        <taxon>Novosphingobium</taxon>
    </lineage>
</organism>